<evidence type="ECO:0000256" key="1">
    <source>
        <dbReference type="ARBA" id="ARBA00006432"/>
    </source>
</evidence>
<dbReference type="GO" id="GO:0004467">
    <property type="term" value="F:long-chain fatty acid-CoA ligase activity"/>
    <property type="evidence" value="ECO:0007669"/>
    <property type="project" value="TreeGrafter"/>
</dbReference>
<dbReference type="EMBL" id="WEGI01000015">
    <property type="protein sequence ID" value="MQY30916.1"/>
    <property type="molecule type" value="Genomic_DNA"/>
</dbReference>
<dbReference type="SUPFAM" id="SSF56801">
    <property type="entry name" value="Acetyl-CoA synthetase-like"/>
    <property type="match status" value="1"/>
</dbReference>
<evidence type="ECO:0000256" key="2">
    <source>
        <dbReference type="ARBA" id="ARBA00022598"/>
    </source>
</evidence>
<protein>
    <submittedName>
        <fullName evidence="6">2-succinylbenzoate--CoA ligase</fullName>
        <ecNumber evidence="6">6.2.1.26</ecNumber>
    </submittedName>
</protein>
<evidence type="ECO:0000256" key="3">
    <source>
        <dbReference type="ARBA" id="ARBA00022741"/>
    </source>
</evidence>
<feature type="domain" description="AMP-dependent synthetase/ligase" evidence="5">
    <location>
        <begin position="451"/>
        <end position="788"/>
    </location>
</feature>
<dbReference type="InterPro" id="IPR029058">
    <property type="entry name" value="AB_hydrolase_fold"/>
</dbReference>
<dbReference type="GO" id="GO:0008756">
    <property type="term" value="F:o-succinylbenzoate-CoA ligase activity"/>
    <property type="evidence" value="ECO:0007669"/>
    <property type="project" value="UniProtKB-EC"/>
</dbReference>
<evidence type="ECO:0000313" key="6">
    <source>
        <dbReference type="EMBL" id="MQY30916.1"/>
    </source>
</evidence>
<dbReference type="GO" id="GO:0005886">
    <property type="term" value="C:plasma membrane"/>
    <property type="evidence" value="ECO:0007669"/>
    <property type="project" value="TreeGrafter"/>
</dbReference>
<dbReference type="SUPFAM" id="SSF53474">
    <property type="entry name" value="alpha/beta-Hydrolases"/>
    <property type="match status" value="1"/>
</dbReference>
<accession>A0A7K0DYM9</accession>
<reference evidence="6 7" key="1">
    <citation type="submission" date="2019-10" db="EMBL/GenBank/DDBJ databases">
        <title>Nocardia macrotermitis sp. nov. and Nocardia aurantia sp. nov., isolated from the gut of fungus growing-termite Macrotermes natalensis.</title>
        <authorList>
            <person name="Benndorf R."/>
            <person name="Schwitalla J."/>
            <person name="Martin K."/>
            <person name="De Beer W."/>
            <person name="Kaster A.-K."/>
            <person name="Vollmers J."/>
            <person name="Poulsen M."/>
            <person name="Beemelmanns C."/>
        </authorList>
    </citation>
    <scope>NUCLEOTIDE SEQUENCE [LARGE SCALE GENOMIC DNA]</scope>
    <source>
        <strain evidence="6 7">RB56</strain>
    </source>
</reference>
<dbReference type="AlphaFoldDB" id="A0A7K0DYM9"/>
<dbReference type="PANTHER" id="PTHR43107">
    <property type="entry name" value="LONG-CHAIN FATTY ACID TRANSPORT PROTEIN"/>
    <property type="match status" value="1"/>
</dbReference>
<keyword evidence="2 6" id="KW-0436">Ligase</keyword>
<dbReference type="RefSeq" id="WP_319943853.1">
    <property type="nucleotide sequence ID" value="NZ_WEGI01000015.1"/>
</dbReference>
<keyword evidence="4" id="KW-0067">ATP-binding</keyword>
<dbReference type="GO" id="GO:0005524">
    <property type="term" value="F:ATP binding"/>
    <property type="evidence" value="ECO:0007669"/>
    <property type="project" value="UniProtKB-KW"/>
</dbReference>
<name>A0A7K0DYM9_9NOCA</name>
<evidence type="ECO:0000313" key="7">
    <source>
        <dbReference type="Proteomes" id="UP000431401"/>
    </source>
</evidence>
<dbReference type="EC" id="6.2.1.26" evidence="6"/>
<dbReference type="PANTHER" id="PTHR43107:SF15">
    <property type="entry name" value="FATTY ACID TRANSPORT PROTEIN 3, ISOFORM A"/>
    <property type="match status" value="1"/>
</dbReference>
<dbReference type="GO" id="GO:0044539">
    <property type="term" value="P:long-chain fatty acid import into cell"/>
    <property type="evidence" value="ECO:0007669"/>
    <property type="project" value="TreeGrafter"/>
</dbReference>
<dbReference type="GO" id="GO:0005324">
    <property type="term" value="F:long-chain fatty acid transmembrane transporter activity"/>
    <property type="evidence" value="ECO:0007669"/>
    <property type="project" value="TreeGrafter"/>
</dbReference>
<dbReference type="Proteomes" id="UP000431401">
    <property type="component" value="Unassembled WGS sequence"/>
</dbReference>
<dbReference type="Gene3D" id="3.40.50.12780">
    <property type="entry name" value="N-terminal domain of ligase-like"/>
    <property type="match status" value="1"/>
</dbReference>
<organism evidence="6 7">
    <name type="scientific">Nocardia aurantia</name>
    <dbReference type="NCBI Taxonomy" id="2585199"/>
    <lineage>
        <taxon>Bacteria</taxon>
        <taxon>Bacillati</taxon>
        <taxon>Actinomycetota</taxon>
        <taxon>Actinomycetes</taxon>
        <taxon>Mycobacteriales</taxon>
        <taxon>Nocardiaceae</taxon>
        <taxon>Nocardia</taxon>
    </lineage>
</organism>
<dbReference type="Pfam" id="PF00501">
    <property type="entry name" value="AMP-binding"/>
    <property type="match status" value="1"/>
</dbReference>
<evidence type="ECO:0000259" key="5">
    <source>
        <dbReference type="Pfam" id="PF00501"/>
    </source>
</evidence>
<dbReference type="NCBIfam" id="NF005898">
    <property type="entry name" value="PRK07868.1"/>
    <property type="match status" value="1"/>
</dbReference>
<gene>
    <name evidence="6" type="primary">menE_8</name>
    <name evidence="6" type="ORF">NRB56_65210</name>
</gene>
<keyword evidence="3" id="KW-0547">Nucleotide-binding</keyword>
<proteinExistence type="inferred from homology"/>
<comment type="caution">
    <text evidence="6">The sequence shown here is derived from an EMBL/GenBank/DDBJ whole genome shotgun (WGS) entry which is preliminary data.</text>
</comment>
<comment type="similarity">
    <text evidence="1">Belongs to the ATP-dependent AMP-binding enzyme family.</text>
</comment>
<evidence type="ECO:0000256" key="4">
    <source>
        <dbReference type="ARBA" id="ARBA00022840"/>
    </source>
</evidence>
<dbReference type="Gene3D" id="3.40.50.1820">
    <property type="entry name" value="alpha/beta hydrolase"/>
    <property type="match status" value="1"/>
</dbReference>
<keyword evidence="7" id="KW-1185">Reference proteome</keyword>
<sequence length="984" mass="105371">MKFGTRSVVESARRLMSTARNGLEVIRFGGLGHDLESSPYEIAERKRMYRLRRYFPGAGGDRPRDRPVALFVPPLMVSADVYDVNAEGGAVGILHRAGIDCWVVDFGSPATEEGGWERDLSDHVLALSAAIDTVVEATGRNVHLMGYSQGGMFAYQTTAYRHGRGVASIVTFGSPVDIVAGMPFGLPYGLVSEVTDFIADHVLNRLPITDAMVRVAFQLLDPVKTAKARLDFLRQLHDRDALLPKERQRRFLEQDGWVGYAGPAAADLLKQFVTHNRMMLGGFVIGGQPVSLAELKCPILAFVGEIDDIGQPAAVRGIVRAAPNADVYEADLVAGHFGLVAGSTATISTWPMVRDWVFWQEGGEGPPVGVEPMPEHVEGGGPASAMTRVVDTVAGLAEAGAGIGRTLETLAGKALRGSVELTGEAARALPRLTRLGMIQPHTRVSLGRLLAEQARRAPQREYLLFDDRVHTHAAVDTRIDNVVRGLISVGVRPAARIGVVMETRPSALVAVAALSRIGAVAVLLAPGRDLPRALELTGAHTVVTDPENLRDVAATGARVLVLGGGEARGLDLPATGDVTDLERIDPAGVTLPGWFRPDPGLARELAFVLVTGTGPSLAPRYVTNHRWALSAFGTATAADLDRGDTVYCLAPLHHSSGLLVSLGGAVAGGSRIALARSLDPARFGEEVYRYGVTVVTYTWTMMRDILDADTFPNGHQHPIRLFIGSGIPAGLWRRTTERFAPARVLEFYASVSGDVVLANVAGSKIGSKGRPVPGTARAELVAYDPATDEIITDAQGFARRAADNEVGLLIGRATDATDLSGGVLRGLFAPGDAWLPTENLFRRDSDGDYWLMDRRDTVIGAARGPVYTEPIVDTLNDITAVDTEVAFALPVAGRTLAAVAVSIRDGHRLDPKDVTEAMRALDPAQRPDLVFVVDDIPRSATFRPSAAAVRAMIEPVPGPHTWYYDRATETYEILTTESVVPTLG</sequence>
<dbReference type="InterPro" id="IPR000873">
    <property type="entry name" value="AMP-dep_synth/lig_dom"/>
</dbReference>
<dbReference type="InterPro" id="IPR042099">
    <property type="entry name" value="ANL_N_sf"/>
</dbReference>